<evidence type="ECO:0000313" key="12">
    <source>
        <dbReference type="Proteomes" id="UP000030671"/>
    </source>
</evidence>
<dbReference type="Gene3D" id="3.50.50.60">
    <property type="entry name" value="FAD/NAD(P)-binding domain"/>
    <property type="match status" value="1"/>
</dbReference>
<evidence type="ECO:0000256" key="1">
    <source>
        <dbReference type="ARBA" id="ARBA00001974"/>
    </source>
</evidence>
<evidence type="ECO:0000256" key="5">
    <source>
        <dbReference type="ARBA" id="ARBA00022827"/>
    </source>
</evidence>
<dbReference type="InterPro" id="IPR000172">
    <property type="entry name" value="GMC_OxRdtase_N"/>
</dbReference>
<reference evidence="11 12" key="1">
    <citation type="journal article" date="2012" name="New Phytol.">
        <title>Insight into trade-off between wood decay and parasitism from the genome of a fungal forest pathogen.</title>
        <authorList>
            <person name="Olson A."/>
            <person name="Aerts A."/>
            <person name="Asiegbu F."/>
            <person name="Belbahri L."/>
            <person name="Bouzid O."/>
            <person name="Broberg A."/>
            <person name="Canback B."/>
            <person name="Coutinho P.M."/>
            <person name="Cullen D."/>
            <person name="Dalman K."/>
            <person name="Deflorio G."/>
            <person name="van Diepen L.T."/>
            <person name="Dunand C."/>
            <person name="Duplessis S."/>
            <person name="Durling M."/>
            <person name="Gonthier P."/>
            <person name="Grimwood J."/>
            <person name="Fossdal C.G."/>
            <person name="Hansson D."/>
            <person name="Henrissat B."/>
            <person name="Hietala A."/>
            <person name="Himmelstrand K."/>
            <person name="Hoffmeister D."/>
            <person name="Hogberg N."/>
            <person name="James T.Y."/>
            <person name="Karlsson M."/>
            <person name="Kohler A."/>
            <person name="Kues U."/>
            <person name="Lee Y.H."/>
            <person name="Lin Y.C."/>
            <person name="Lind M."/>
            <person name="Lindquist E."/>
            <person name="Lombard V."/>
            <person name="Lucas S."/>
            <person name="Lunden K."/>
            <person name="Morin E."/>
            <person name="Murat C."/>
            <person name="Park J."/>
            <person name="Raffaello T."/>
            <person name="Rouze P."/>
            <person name="Salamov A."/>
            <person name="Schmutz J."/>
            <person name="Solheim H."/>
            <person name="Stahlberg J."/>
            <person name="Velez H."/>
            <person name="de Vries R.P."/>
            <person name="Wiebenga A."/>
            <person name="Woodward S."/>
            <person name="Yakovlev I."/>
            <person name="Garbelotto M."/>
            <person name="Martin F."/>
            <person name="Grigoriev I.V."/>
            <person name="Stenlid J."/>
        </authorList>
    </citation>
    <scope>NUCLEOTIDE SEQUENCE [LARGE SCALE GENOMIC DNA]</scope>
    <source>
        <strain evidence="11 12">TC 32-1</strain>
    </source>
</reference>
<keyword evidence="5 7" id="KW-0274">FAD</keyword>
<organism evidence="11 12">
    <name type="scientific">Heterobasidion irregulare (strain TC 32-1)</name>
    <dbReference type="NCBI Taxonomy" id="747525"/>
    <lineage>
        <taxon>Eukaryota</taxon>
        <taxon>Fungi</taxon>
        <taxon>Dikarya</taxon>
        <taxon>Basidiomycota</taxon>
        <taxon>Agaricomycotina</taxon>
        <taxon>Agaricomycetes</taxon>
        <taxon>Russulales</taxon>
        <taxon>Bondarzewiaceae</taxon>
        <taxon>Heterobasidion</taxon>
        <taxon>Heterobasidion annosum species complex</taxon>
    </lineage>
</organism>
<feature type="binding site" evidence="7">
    <location>
        <position position="291"/>
    </location>
    <ligand>
        <name>FAD</name>
        <dbReference type="ChEBI" id="CHEBI:57692"/>
    </ligand>
</feature>
<dbReference type="Pfam" id="PF05199">
    <property type="entry name" value="GMC_oxred_C"/>
    <property type="match status" value="1"/>
</dbReference>
<dbReference type="eggNOG" id="KOG1238">
    <property type="taxonomic scope" value="Eukaryota"/>
</dbReference>
<evidence type="ECO:0000313" key="11">
    <source>
        <dbReference type="EMBL" id="ETW77972.1"/>
    </source>
</evidence>
<dbReference type="InterPro" id="IPR007867">
    <property type="entry name" value="GMC_OxRtase_C"/>
</dbReference>
<dbReference type="EMBL" id="KI925462">
    <property type="protein sequence ID" value="ETW77972.1"/>
    <property type="molecule type" value="Genomic_DNA"/>
</dbReference>
<accession>W4JWN9</accession>
<dbReference type="Proteomes" id="UP000030671">
    <property type="component" value="Unassembled WGS sequence"/>
</dbReference>
<proteinExistence type="inferred from homology"/>
<comment type="similarity">
    <text evidence="2 8">Belongs to the GMC oxidoreductase family.</text>
</comment>
<dbReference type="HOGENOM" id="CLU_002865_6_3_1"/>
<dbReference type="PROSITE" id="PS00623">
    <property type="entry name" value="GMC_OXRED_1"/>
    <property type="match status" value="1"/>
</dbReference>
<gene>
    <name evidence="11" type="primary">aao7</name>
    <name evidence="11" type="ORF">HETIRDRAFT_163945</name>
</gene>
<evidence type="ECO:0000256" key="7">
    <source>
        <dbReference type="PIRSR" id="PIRSR000137-2"/>
    </source>
</evidence>
<dbReference type="SUPFAM" id="SSF51905">
    <property type="entry name" value="FAD/NAD(P)-binding domain"/>
    <property type="match status" value="1"/>
</dbReference>
<name>W4JWN9_HETIT</name>
<dbReference type="SUPFAM" id="SSF54373">
    <property type="entry name" value="FAD-linked reductases, C-terminal domain"/>
    <property type="match status" value="1"/>
</dbReference>
<evidence type="ECO:0000256" key="3">
    <source>
        <dbReference type="ARBA" id="ARBA00022630"/>
    </source>
</evidence>
<keyword evidence="12" id="KW-1185">Reference proteome</keyword>
<dbReference type="InterPro" id="IPR036188">
    <property type="entry name" value="FAD/NAD-bd_sf"/>
</dbReference>
<comment type="cofactor">
    <cofactor evidence="1 7">
        <name>FAD</name>
        <dbReference type="ChEBI" id="CHEBI:57692"/>
    </cofactor>
</comment>
<dbReference type="KEGG" id="hir:HETIRDRAFT_163945"/>
<feature type="domain" description="Glucose-methanol-choline oxidoreductase N-terminal" evidence="10">
    <location>
        <begin position="333"/>
        <end position="347"/>
    </location>
</feature>
<evidence type="ECO:0000256" key="4">
    <source>
        <dbReference type="ARBA" id="ARBA00022729"/>
    </source>
</evidence>
<dbReference type="InterPro" id="IPR012132">
    <property type="entry name" value="GMC_OxRdtase"/>
</dbReference>
<keyword evidence="6" id="KW-0560">Oxidoreductase</keyword>
<dbReference type="PIRSF" id="PIRSF000137">
    <property type="entry name" value="Alcohol_oxidase"/>
    <property type="match status" value="1"/>
</dbReference>
<dbReference type="PANTHER" id="PTHR11552:SF201">
    <property type="entry name" value="GLUCOSE-METHANOL-CHOLINE OXIDOREDUCTASE N-TERMINAL DOMAIN-CONTAINING PROTEIN"/>
    <property type="match status" value="1"/>
</dbReference>
<dbReference type="GO" id="GO:0050660">
    <property type="term" value="F:flavin adenine dinucleotide binding"/>
    <property type="evidence" value="ECO:0007669"/>
    <property type="project" value="InterPro"/>
</dbReference>
<dbReference type="STRING" id="747525.W4JWN9"/>
<dbReference type="Pfam" id="PF00732">
    <property type="entry name" value="GMC_oxred_N"/>
    <property type="match status" value="1"/>
</dbReference>
<evidence type="ECO:0000259" key="10">
    <source>
        <dbReference type="PROSITE" id="PS00624"/>
    </source>
</evidence>
<dbReference type="OrthoDB" id="269227at2759"/>
<dbReference type="RefSeq" id="XP_009549981.1">
    <property type="nucleotide sequence ID" value="XM_009551686.1"/>
</dbReference>
<dbReference type="InParanoid" id="W4JWN9"/>
<sequence length="645" mass="68994">MFLCRKGLACLRSLKCPIASSLVSVSSRTMLLTISLLALSILKPIGVKCALYADSSALPQKQYDYIIVGAGIGGGVVASRLSENHDTNVLLIEAGNSDQGIEAIKVPWLAETLTPNTIVDWNFTTTPQAGLGNRTFSYPRGRVLGGSSSVNGMIYTRGSVDDYNRIAAVSGDSGWSWEALLPFIRKAERLVPSADGHDTSGQIEPSMHGTSGPLGVSVQNWPVPSDQRVIRASKESPEFPYVVDFNAGKPLGLGWSQSTISNGTRDSSATAYIHPSLAKYDNLDVLINTHVTQVLRTGVSGGVPVFRGVQFAQNATSALRSVIARKEVILSAGSIGTPQILMLSGIGPSVHLSSLGIDTKVDLSDVGKNLQDHAAELSDVWVTSASFSWDDIRRNATLAAQTLTEWRDFRKGPYTDGFYSQIGWYRLPDNSTIFRTQEDPSAGPNTPHIQLQIYDSNLAAGDPYPEGRFLTMAMALVTPASRGTVTLTSSDPFAHPLINPGFLTSEFDIFVIREAVRVGRRFASAAAFDSFLLEPDGALGQARTDEELDAYARANVGTAYHPTSTARMSAWNATDGVVNPDLTLKKAKGLRIVDASVLVSCLSGPVRAINAKRIVYAQPFVPSANTQASVYAIAERAAAIIKGAG</sequence>
<keyword evidence="4" id="KW-0732">Signal</keyword>
<feature type="domain" description="Glucose-methanol-choline oxidoreductase N-terminal" evidence="9">
    <location>
        <begin position="141"/>
        <end position="164"/>
    </location>
</feature>
<feature type="binding site" evidence="7">
    <location>
        <position position="143"/>
    </location>
    <ligand>
        <name>FAD</name>
        <dbReference type="ChEBI" id="CHEBI:57692"/>
    </ligand>
</feature>
<evidence type="ECO:0000256" key="2">
    <source>
        <dbReference type="ARBA" id="ARBA00010790"/>
    </source>
</evidence>
<evidence type="ECO:0000256" key="6">
    <source>
        <dbReference type="ARBA" id="ARBA00023002"/>
    </source>
</evidence>
<dbReference type="AlphaFoldDB" id="W4JWN9"/>
<keyword evidence="3 8" id="KW-0285">Flavoprotein</keyword>
<evidence type="ECO:0000259" key="9">
    <source>
        <dbReference type="PROSITE" id="PS00623"/>
    </source>
</evidence>
<dbReference type="GO" id="GO:0016614">
    <property type="term" value="F:oxidoreductase activity, acting on CH-OH group of donors"/>
    <property type="evidence" value="ECO:0007669"/>
    <property type="project" value="InterPro"/>
</dbReference>
<dbReference type="PROSITE" id="PS00624">
    <property type="entry name" value="GMC_OXRED_2"/>
    <property type="match status" value="1"/>
</dbReference>
<dbReference type="Gene3D" id="3.30.560.10">
    <property type="entry name" value="Glucose Oxidase, domain 3"/>
    <property type="match status" value="1"/>
</dbReference>
<dbReference type="GeneID" id="20667880"/>
<protein>
    <submittedName>
        <fullName evidence="11">Aryl-alcohol oxidase-like protein</fullName>
    </submittedName>
</protein>
<dbReference type="PANTHER" id="PTHR11552">
    <property type="entry name" value="GLUCOSE-METHANOL-CHOLINE GMC OXIDOREDUCTASE"/>
    <property type="match status" value="1"/>
</dbReference>
<evidence type="ECO:0000256" key="8">
    <source>
        <dbReference type="RuleBase" id="RU003968"/>
    </source>
</evidence>